<dbReference type="Proteomes" id="UP000002051">
    <property type="component" value="Unassembled WGS sequence"/>
</dbReference>
<dbReference type="PaxDb" id="3880-AES66697"/>
<sequence>MYTNLMEEQLNIDTKALLHSKDITNDDPININEGSDSLCAYCLKGKLRNMVIQTQDFRYAPIPFVDYLAHSFGNDCATGKRGVPPVGNVEEIDKEWEEQNNDEDIEVEITQSYSFKQSQAIRKNEPMEILPKKINI</sequence>
<protein>
    <submittedName>
        <fullName evidence="1 2">Uncharacterized protein</fullName>
    </submittedName>
</protein>
<keyword evidence="3" id="KW-1185">Reference proteome</keyword>
<dbReference type="EMBL" id="CM001217">
    <property type="protein sequence ID" value="KEH41097.1"/>
    <property type="molecule type" value="Genomic_DNA"/>
</dbReference>
<organism evidence="1 3">
    <name type="scientific">Medicago truncatula</name>
    <name type="common">Barrel medic</name>
    <name type="synonym">Medicago tribuloides</name>
    <dbReference type="NCBI Taxonomy" id="3880"/>
    <lineage>
        <taxon>Eukaryota</taxon>
        <taxon>Viridiplantae</taxon>
        <taxon>Streptophyta</taxon>
        <taxon>Embryophyta</taxon>
        <taxon>Tracheophyta</taxon>
        <taxon>Spermatophyta</taxon>
        <taxon>Magnoliopsida</taxon>
        <taxon>eudicotyledons</taxon>
        <taxon>Gunneridae</taxon>
        <taxon>Pentapetalae</taxon>
        <taxon>rosids</taxon>
        <taxon>fabids</taxon>
        <taxon>Fabales</taxon>
        <taxon>Fabaceae</taxon>
        <taxon>Papilionoideae</taxon>
        <taxon>50 kb inversion clade</taxon>
        <taxon>NPAAA clade</taxon>
        <taxon>Hologalegina</taxon>
        <taxon>IRL clade</taxon>
        <taxon>Trifolieae</taxon>
        <taxon>Medicago</taxon>
    </lineage>
</organism>
<evidence type="ECO:0000313" key="3">
    <source>
        <dbReference type="Proteomes" id="UP000002051"/>
    </source>
</evidence>
<proteinExistence type="predicted"/>
<gene>
    <name evidence="1" type="ordered locus">MTR_1g041715</name>
</gene>
<reference evidence="1 3" key="2">
    <citation type="journal article" date="2014" name="BMC Genomics">
        <title>An improved genome release (version Mt4.0) for the model legume Medicago truncatula.</title>
        <authorList>
            <person name="Tang H."/>
            <person name="Krishnakumar V."/>
            <person name="Bidwell S."/>
            <person name="Rosen B."/>
            <person name="Chan A."/>
            <person name="Zhou S."/>
            <person name="Gentzbittel L."/>
            <person name="Childs K.L."/>
            <person name="Yandell M."/>
            <person name="Gundlach H."/>
            <person name="Mayer K.F."/>
            <person name="Schwartz D.C."/>
            <person name="Town C.D."/>
        </authorList>
    </citation>
    <scope>GENOME REANNOTATION</scope>
    <source>
        <strain evidence="1">A17</strain>
        <strain evidence="2 3">cv. Jemalong A17</strain>
    </source>
</reference>
<name>A0A072VGZ1_MEDTR</name>
<dbReference type="HOGENOM" id="CLU_1878471_0_0_1"/>
<dbReference type="AlphaFoldDB" id="A0A072VGZ1"/>
<dbReference type="EnsemblPlants" id="KEH41097">
    <property type="protein sequence ID" value="KEH41097"/>
    <property type="gene ID" value="MTR_1g041715"/>
</dbReference>
<evidence type="ECO:0000313" key="1">
    <source>
        <dbReference type="EMBL" id="KEH41097.1"/>
    </source>
</evidence>
<reference evidence="2" key="3">
    <citation type="submission" date="2015-04" db="UniProtKB">
        <authorList>
            <consortium name="EnsemblPlants"/>
        </authorList>
    </citation>
    <scope>IDENTIFICATION</scope>
    <source>
        <strain evidence="2">cv. Jemalong A17</strain>
    </source>
</reference>
<reference evidence="1 3" key="1">
    <citation type="journal article" date="2011" name="Nature">
        <title>The Medicago genome provides insight into the evolution of rhizobial symbioses.</title>
        <authorList>
            <person name="Young N.D."/>
            <person name="Debelle F."/>
            <person name="Oldroyd G.E."/>
            <person name="Geurts R."/>
            <person name="Cannon S.B."/>
            <person name="Udvardi M.K."/>
            <person name="Benedito V.A."/>
            <person name="Mayer K.F."/>
            <person name="Gouzy J."/>
            <person name="Schoof H."/>
            <person name="Van de Peer Y."/>
            <person name="Proost S."/>
            <person name="Cook D.R."/>
            <person name="Meyers B.C."/>
            <person name="Spannagl M."/>
            <person name="Cheung F."/>
            <person name="De Mita S."/>
            <person name="Krishnakumar V."/>
            <person name="Gundlach H."/>
            <person name="Zhou S."/>
            <person name="Mudge J."/>
            <person name="Bharti A.K."/>
            <person name="Murray J.D."/>
            <person name="Naoumkina M.A."/>
            <person name="Rosen B."/>
            <person name="Silverstein K.A."/>
            <person name="Tang H."/>
            <person name="Rombauts S."/>
            <person name="Zhao P.X."/>
            <person name="Zhou P."/>
            <person name="Barbe V."/>
            <person name="Bardou P."/>
            <person name="Bechner M."/>
            <person name="Bellec A."/>
            <person name="Berger A."/>
            <person name="Berges H."/>
            <person name="Bidwell S."/>
            <person name="Bisseling T."/>
            <person name="Choisne N."/>
            <person name="Couloux A."/>
            <person name="Denny R."/>
            <person name="Deshpande S."/>
            <person name="Dai X."/>
            <person name="Doyle J.J."/>
            <person name="Dudez A.M."/>
            <person name="Farmer A.D."/>
            <person name="Fouteau S."/>
            <person name="Franken C."/>
            <person name="Gibelin C."/>
            <person name="Gish J."/>
            <person name="Goldstein S."/>
            <person name="Gonzalez A.J."/>
            <person name="Green P.J."/>
            <person name="Hallab A."/>
            <person name="Hartog M."/>
            <person name="Hua A."/>
            <person name="Humphray S.J."/>
            <person name="Jeong D.H."/>
            <person name="Jing Y."/>
            <person name="Jocker A."/>
            <person name="Kenton S.M."/>
            <person name="Kim D.J."/>
            <person name="Klee K."/>
            <person name="Lai H."/>
            <person name="Lang C."/>
            <person name="Lin S."/>
            <person name="Macmil S.L."/>
            <person name="Magdelenat G."/>
            <person name="Matthews L."/>
            <person name="McCorrison J."/>
            <person name="Monaghan E.L."/>
            <person name="Mun J.H."/>
            <person name="Najar F.Z."/>
            <person name="Nicholson C."/>
            <person name="Noirot C."/>
            <person name="O'Bleness M."/>
            <person name="Paule C.R."/>
            <person name="Poulain J."/>
            <person name="Prion F."/>
            <person name="Qin B."/>
            <person name="Qu C."/>
            <person name="Retzel E.F."/>
            <person name="Riddle C."/>
            <person name="Sallet E."/>
            <person name="Samain S."/>
            <person name="Samson N."/>
            <person name="Sanders I."/>
            <person name="Saurat O."/>
            <person name="Scarpelli C."/>
            <person name="Schiex T."/>
            <person name="Segurens B."/>
            <person name="Severin A.J."/>
            <person name="Sherrier D.J."/>
            <person name="Shi R."/>
            <person name="Sims S."/>
            <person name="Singer S.R."/>
            <person name="Sinharoy S."/>
            <person name="Sterck L."/>
            <person name="Viollet A."/>
            <person name="Wang B.B."/>
            <person name="Wang K."/>
            <person name="Wang M."/>
            <person name="Wang X."/>
            <person name="Warfsmann J."/>
            <person name="Weissenbach J."/>
            <person name="White D.D."/>
            <person name="White J.D."/>
            <person name="Wiley G.B."/>
            <person name="Wincker P."/>
            <person name="Xing Y."/>
            <person name="Yang L."/>
            <person name="Yao Z."/>
            <person name="Ying F."/>
            <person name="Zhai J."/>
            <person name="Zhou L."/>
            <person name="Zuber A."/>
            <person name="Denarie J."/>
            <person name="Dixon R.A."/>
            <person name="May G.D."/>
            <person name="Schwartz D.C."/>
            <person name="Rogers J."/>
            <person name="Quetier F."/>
            <person name="Town C.D."/>
            <person name="Roe B.A."/>
        </authorList>
    </citation>
    <scope>NUCLEOTIDE SEQUENCE [LARGE SCALE GENOMIC DNA]</scope>
    <source>
        <strain evidence="1">A17</strain>
        <strain evidence="2 3">cv. Jemalong A17</strain>
    </source>
</reference>
<evidence type="ECO:0000313" key="2">
    <source>
        <dbReference type="EnsemblPlants" id="KEH41097"/>
    </source>
</evidence>
<accession>A0A072VGZ1</accession>